<dbReference type="Proteomes" id="UP001501676">
    <property type="component" value="Unassembled WGS sequence"/>
</dbReference>
<keyword evidence="3" id="KW-1185">Reference proteome</keyword>
<keyword evidence="1" id="KW-0812">Transmembrane</keyword>
<organism evidence="2 3">
    <name type="scientific">Cryptosporangium minutisporangium</name>
    <dbReference type="NCBI Taxonomy" id="113569"/>
    <lineage>
        <taxon>Bacteria</taxon>
        <taxon>Bacillati</taxon>
        <taxon>Actinomycetota</taxon>
        <taxon>Actinomycetes</taxon>
        <taxon>Cryptosporangiales</taxon>
        <taxon>Cryptosporangiaceae</taxon>
        <taxon>Cryptosporangium</taxon>
    </lineage>
</organism>
<evidence type="ECO:0000256" key="1">
    <source>
        <dbReference type="SAM" id="Phobius"/>
    </source>
</evidence>
<protein>
    <submittedName>
        <fullName evidence="2">Uncharacterized protein</fullName>
    </submittedName>
</protein>
<reference evidence="3" key="1">
    <citation type="journal article" date="2019" name="Int. J. Syst. Evol. Microbiol.">
        <title>The Global Catalogue of Microorganisms (GCM) 10K type strain sequencing project: providing services to taxonomists for standard genome sequencing and annotation.</title>
        <authorList>
            <consortium name="The Broad Institute Genomics Platform"/>
            <consortium name="The Broad Institute Genome Sequencing Center for Infectious Disease"/>
            <person name="Wu L."/>
            <person name="Ma J."/>
        </authorList>
    </citation>
    <scope>NUCLEOTIDE SEQUENCE [LARGE SCALE GENOMIC DNA]</scope>
    <source>
        <strain evidence="3">JCM 9458</strain>
    </source>
</reference>
<evidence type="ECO:0000313" key="3">
    <source>
        <dbReference type="Proteomes" id="UP001501676"/>
    </source>
</evidence>
<keyword evidence="1" id="KW-1133">Transmembrane helix</keyword>
<evidence type="ECO:0000313" key="2">
    <source>
        <dbReference type="EMBL" id="GAA3396351.1"/>
    </source>
</evidence>
<dbReference type="EMBL" id="BAAAYN010000055">
    <property type="protein sequence ID" value="GAA3396351.1"/>
    <property type="molecule type" value="Genomic_DNA"/>
</dbReference>
<feature type="transmembrane region" description="Helical" evidence="1">
    <location>
        <begin position="16"/>
        <end position="40"/>
    </location>
</feature>
<sequence>MRWVARYRESHSQVQVQVLFVVGIALVMRVLGALAIALSVRTPVTSATSPITVTAADPIQ</sequence>
<proteinExistence type="predicted"/>
<comment type="caution">
    <text evidence="2">The sequence shown here is derived from an EMBL/GenBank/DDBJ whole genome shotgun (WGS) entry which is preliminary data.</text>
</comment>
<keyword evidence="1" id="KW-0472">Membrane</keyword>
<accession>A0ABP6TAA8</accession>
<name>A0ABP6TAA8_9ACTN</name>
<gene>
    <name evidence="2" type="ORF">GCM10020369_72740</name>
</gene>